<evidence type="ECO:0000256" key="3">
    <source>
        <dbReference type="ARBA" id="ARBA00054658"/>
    </source>
</evidence>
<evidence type="ECO:0000313" key="8">
    <source>
        <dbReference type="EMBL" id="CAL1385714.1"/>
    </source>
</evidence>
<dbReference type="GO" id="GO:0046872">
    <property type="term" value="F:metal ion binding"/>
    <property type="evidence" value="ECO:0007669"/>
    <property type="project" value="UniProtKB-KW"/>
</dbReference>
<proteinExistence type="inferred from homology"/>
<protein>
    <recommendedName>
        <fullName evidence="4">2-oxoglutarate-dependent dioxygenase DAO</fullName>
    </recommendedName>
    <alternativeName>
        <fullName evidence="5">Protein DIOXYGENASE FOR AUXIN OXIDATION</fullName>
    </alternativeName>
</protein>
<keyword evidence="6" id="KW-0560">Oxidoreductase</keyword>
<dbReference type="Pfam" id="PF03171">
    <property type="entry name" value="2OG-FeII_Oxy"/>
    <property type="match status" value="1"/>
</dbReference>
<dbReference type="PANTHER" id="PTHR47990">
    <property type="entry name" value="2-OXOGLUTARATE (2OG) AND FE(II)-DEPENDENT OXYGENASE SUPERFAMILY PROTEIN-RELATED"/>
    <property type="match status" value="1"/>
</dbReference>
<evidence type="ECO:0000256" key="2">
    <source>
        <dbReference type="ARBA" id="ARBA00023004"/>
    </source>
</evidence>
<keyword evidence="9" id="KW-1185">Reference proteome</keyword>
<dbReference type="Proteomes" id="UP001497516">
    <property type="component" value="Chromosome 4"/>
</dbReference>
<evidence type="ECO:0000256" key="1">
    <source>
        <dbReference type="ARBA" id="ARBA00022723"/>
    </source>
</evidence>
<evidence type="ECO:0000256" key="5">
    <source>
        <dbReference type="ARBA" id="ARBA00076740"/>
    </source>
</evidence>
<keyword evidence="1 6" id="KW-0479">Metal-binding</keyword>
<dbReference type="EMBL" id="OZ034817">
    <property type="protein sequence ID" value="CAL1385714.1"/>
    <property type="molecule type" value="Genomic_DNA"/>
</dbReference>
<dbReference type="GO" id="GO:0016491">
    <property type="term" value="F:oxidoreductase activity"/>
    <property type="evidence" value="ECO:0007669"/>
    <property type="project" value="UniProtKB-KW"/>
</dbReference>
<evidence type="ECO:0000256" key="6">
    <source>
        <dbReference type="RuleBase" id="RU003682"/>
    </source>
</evidence>
<dbReference type="InterPro" id="IPR005123">
    <property type="entry name" value="Oxoglu/Fe-dep_dioxygenase_dom"/>
</dbReference>
<dbReference type="AlphaFoldDB" id="A0AAV2EIE9"/>
<feature type="domain" description="Fe2OG dioxygenase" evidence="7">
    <location>
        <begin position="152"/>
        <end position="256"/>
    </location>
</feature>
<dbReference type="Pfam" id="PF14226">
    <property type="entry name" value="DIOX_N"/>
    <property type="match status" value="1"/>
</dbReference>
<keyword evidence="2 6" id="KW-0408">Iron</keyword>
<dbReference type="InterPro" id="IPR050231">
    <property type="entry name" value="Iron_ascorbate_oxido_reductase"/>
</dbReference>
<gene>
    <name evidence="8" type="ORF">LTRI10_LOCUS26830</name>
</gene>
<dbReference type="Gene3D" id="2.60.120.330">
    <property type="entry name" value="B-lactam Antibiotic, Isopenicillin N Synthase, Chain"/>
    <property type="match status" value="1"/>
</dbReference>
<dbReference type="FunFam" id="2.60.120.330:FF:000017">
    <property type="entry name" value="2-oxoglutarate-dependent dioxygenase DAO"/>
    <property type="match status" value="1"/>
</dbReference>
<dbReference type="InterPro" id="IPR044861">
    <property type="entry name" value="IPNS-like_FE2OG_OXY"/>
</dbReference>
<dbReference type="SUPFAM" id="SSF51197">
    <property type="entry name" value="Clavaminate synthase-like"/>
    <property type="match status" value="1"/>
</dbReference>
<comment type="function">
    <text evidence="3">2-oxoglutarate-dependent dioxygenase essential for auxin catabolism and maintenance of auxin homeostasis in reproductive organs. Catalyzes the irreversible oxidation of indole-3-acetic acid (IAA) to the biologically inactive 2-oxoindole-3-acetic acid (OxIAA).</text>
</comment>
<organism evidence="8 9">
    <name type="scientific">Linum trigynum</name>
    <dbReference type="NCBI Taxonomy" id="586398"/>
    <lineage>
        <taxon>Eukaryota</taxon>
        <taxon>Viridiplantae</taxon>
        <taxon>Streptophyta</taxon>
        <taxon>Embryophyta</taxon>
        <taxon>Tracheophyta</taxon>
        <taxon>Spermatophyta</taxon>
        <taxon>Magnoliopsida</taxon>
        <taxon>eudicotyledons</taxon>
        <taxon>Gunneridae</taxon>
        <taxon>Pentapetalae</taxon>
        <taxon>rosids</taxon>
        <taxon>fabids</taxon>
        <taxon>Malpighiales</taxon>
        <taxon>Linaceae</taxon>
        <taxon>Linum</taxon>
    </lineage>
</organism>
<reference evidence="8 9" key="1">
    <citation type="submission" date="2024-04" db="EMBL/GenBank/DDBJ databases">
        <authorList>
            <person name="Fracassetti M."/>
        </authorList>
    </citation>
    <scope>NUCLEOTIDE SEQUENCE [LARGE SCALE GENOMIC DNA]</scope>
</reference>
<dbReference type="InterPro" id="IPR027443">
    <property type="entry name" value="IPNS-like_sf"/>
</dbReference>
<dbReference type="PROSITE" id="PS51471">
    <property type="entry name" value="FE2OG_OXY"/>
    <property type="match status" value="1"/>
</dbReference>
<name>A0AAV2EIE9_9ROSI</name>
<evidence type="ECO:0000313" key="9">
    <source>
        <dbReference type="Proteomes" id="UP001497516"/>
    </source>
</evidence>
<evidence type="ECO:0000259" key="7">
    <source>
        <dbReference type="PROSITE" id="PS51471"/>
    </source>
</evidence>
<evidence type="ECO:0000256" key="4">
    <source>
        <dbReference type="ARBA" id="ARBA00074102"/>
    </source>
</evidence>
<dbReference type="InterPro" id="IPR026992">
    <property type="entry name" value="DIOX_N"/>
</dbReference>
<accession>A0AAV2EIE9</accession>
<comment type="similarity">
    <text evidence="6">Belongs to the iron/ascorbate-dependent oxidoreductase family.</text>
</comment>
<sequence length="331" mass="36241">MAATLPIIDLQELQESSSSSSGKLREACEHWGCFRLINHGVPVSLMSEMKKVVGELFDLPISVKRRNVDVLSGSGYIALSSMNPLYEAFGLYDIGSTAAVHEFCDQLGASPHHRETILKYAEATHGVAMKVAARMAESLGVLASDGAGLFEDWACQFRINKYHFQPETVGSAGVQIHTDSGFLTVLQEDETVGGLEVMDPSDSGYIPVDPVSGTFLMNLGDLATVWSNGKLRNVKHRVECKEAAVRISIATFMLGPPRYTVVEPPPAFVDGRRPRLYRPISYEEFRVMRQITDKQAGEALELLQGPAQPLSTKFDVNSLPADVLAQIQDID</sequence>